<accession>A0A9Q0NC57</accession>
<organism evidence="1 2">
    <name type="scientific">Pseudolycoriella hygida</name>
    <dbReference type="NCBI Taxonomy" id="35572"/>
    <lineage>
        <taxon>Eukaryota</taxon>
        <taxon>Metazoa</taxon>
        <taxon>Ecdysozoa</taxon>
        <taxon>Arthropoda</taxon>
        <taxon>Hexapoda</taxon>
        <taxon>Insecta</taxon>
        <taxon>Pterygota</taxon>
        <taxon>Neoptera</taxon>
        <taxon>Endopterygota</taxon>
        <taxon>Diptera</taxon>
        <taxon>Nematocera</taxon>
        <taxon>Sciaroidea</taxon>
        <taxon>Sciaridae</taxon>
        <taxon>Pseudolycoriella</taxon>
    </lineage>
</organism>
<dbReference type="OrthoDB" id="8110446at2759"/>
<reference evidence="1" key="1">
    <citation type="submission" date="2022-07" db="EMBL/GenBank/DDBJ databases">
        <authorList>
            <person name="Trinca V."/>
            <person name="Uliana J.V.C."/>
            <person name="Torres T.T."/>
            <person name="Ward R.J."/>
            <person name="Monesi N."/>
        </authorList>
    </citation>
    <scope>NUCLEOTIDE SEQUENCE</scope>
    <source>
        <strain evidence="1">HSMRA1968</strain>
        <tissue evidence="1">Whole embryos</tissue>
    </source>
</reference>
<dbReference type="Proteomes" id="UP001151699">
    <property type="component" value="Chromosome A"/>
</dbReference>
<comment type="caution">
    <text evidence="1">The sequence shown here is derived from an EMBL/GenBank/DDBJ whole genome shotgun (WGS) entry which is preliminary data.</text>
</comment>
<evidence type="ECO:0000313" key="2">
    <source>
        <dbReference type="Proteomes" id="UP001151699"/>
    </source>
</evidence>
<name>A0A9Q0NC57_9DIPT</name>
<sequence length="184" mass="20246">MIVQISSAATVSTTNFVFSIECYEQLRWQLKGFTYHKSNTTKYISQQCWLKKSSHSIPFNNQIKNYLGVVSSSGYCAIKMTTNKLPNFPLVIAFVLLLPMQITNAHIMEIILEEDSPAVPAILSNANNLEGFDENGGNGIGTSGCSVEFQVMKKFPGRCVRLGKNGGHGCVSGNHIIPFHPDCL</sequence>
<gene>
    <name evidence="1" type="ORF">Bhyg_02814</name>
</gene>
<evidence type="ECO:0000313" key="1">
    <source>
        <dbReference type="EMBL" id="KAJ6647591.1"/>
    </source>
</evidence>
<dbReference type="EMBL" id="WJQU01000001">
    <property type="protein sequence ID" value="KAJ6647591.1"/>
    <property type="molecule type" value="Genomic_DNA"/>
</dbReference>
<dbReference type="AlphaFoldDB" id="A0A9Q0NC57"/>
<keyword evidence="2" id="KW-1185">Reference proteome</keyword>
<protein>
    <submittedName>
        <fullName evidence="1">Uncharacterized protein</fullName>
    </submittedName>
</protein>
<proteinExistence type="predicted"/>